<dbReference type="PANTHER" id="PTHR35714">
    <property type="entry name" value="OS02G0715300 PROTEIN"/>
    <property type="match status" value="1"/>
</dbReference>
<organism evidence="1 2">
    <name type="scientific">Nepenthes gracilis</name>
    <name type="common">Slender pitcher plant</name>
    <dbReference type="NCBI Taxonomy" id="150966"/>
    <lineage>
        <taxon>Eukaryota</taxon>
        <taxon>Viridiplantae</taxon>
        <taxon>Streptophyta</taxon>
        <taxon>Embryophyta</taxon>
        <taxon>Tracheophyta</taxon>
        <taxon>Spermatophyta</taxon>
        <taxon>Magnoliopsida</taxon>
        <taxon>eudicotyledons</taxon>
        <taxon>Gunneridae</taxon>
        <taxon>Pentapetalae</taxon>
        <taxon>Caryophyllales</taxon>
        <taxon>Nepenthaceae</taxon>
        <taxon>Nepenthes</taxon>
    </lineage>
</organism>
<dbReference type="AlphaFoldDB" id="A0AAD3XSU2"/>
<keyword evidence="2" id="KW-1185">Reference proteome</keyword>
<proteinExistence type="predicted"/>
<comment type="caution">
    <text evidence="1">The sequence shown here is derived from an EMBL/GenBank/DDBJ whole genome shotgun (WGS) entry which is preliminary data.</text>
</comment>
<sequence length="168" mass="19292">MSSTVESIPKRSFLPAMSGNLSLPVSQADMSKDRQQRQGGLRRRLSSLSLKIGPVCSATDPWAFPRSKSLSSIGQHAGNSIAKWWDWGWAWIHSRKPGFARDLEMNEEEKHMLGFQSKGSWRHVFYKLKAELRRICRSDNNSGQLPQTFRYNSFDYSKNFDDGLESKY</sequence>
<dbReference type="Proteomes" id="UP001279734">
    <property type="component" value="Unassembled WGS sequence"/>
</dbReference>
<dbReference type="EMBL" id="BSYO01000016">
    <property type="protein sequence ID" value="GMH16317.1"/>
    <property type="molecule type" value="Genomic_DNA"/>
</dbReference>
<reference evidence="1" key="1">
    <citation type="submission" date="2023-05" db="EMBL/GenBank/DDBJ databases">
        <title>Nepenthes gracilis genome sequencing.</title>
        <authorList>
            <person name="Fukushima K."/>
        </authorList>
    </citation>
    <scope>NUCLEOTIDE SEQUENCE</scope>
    <source>
        <strain evidence="1">SING2019-196</strain>
    </source>
</reference>
<evidence type="ECO:0000313" key="1">
    <source>
        <dbReference type="EMBL" id="GMH16317.1"/>
    </source>
</evidence>
<name>A0AAD3XSU2_NEPGR</name>
<protein>
    <submittedName>
        <fullName evidence="1">Uncharacterized protein</fullName>
    </submittedName>
</protein>
<dbReference type="PANTHER" id="PTHR35714:SF1">
    <property type="entry name" value="OS02G0715300 PROTEIN"/>
    <property type="match status" value="1"/>
</dbReference>
<accession>A0AAD3XSU2</accession>
<evidence type="ECO:0000313" key="2">
    <source>
        <dbReference type="Proteomes" id="UP001279734"/>
    </source>
</evidence>
<gene>
    <name evidence="1" type="ORF">Nepgr_018158</name>
</gene>